<organism evidence="2 3">
    <name type="scientific">Dendrothele bispora (strain CBS 962.96)</name>
    <dbReference type="NCBI Taxonomy" id="1314807"/>
    <lineage>
        <taxon>Eukaryota</taxon>
        <taxon>Fungi</taxon>
        <taxon>Dikarya</taxon>
        <taxon>Basidiomycota</taxon>
        <taxon>Agaricomycotina</taxon>
        <taxon>Agaricomycetes</taxon>
        <taxon>Agaricomycetidae</taxon>
        <taxon>Agaricales</taxon>
        <taxon>Agaricales incertae sedis</taxon>
        <taxon>Dendrothele</taxon>
    </lineage>
</organism>
<gene>
    <name evidence="2" type="ORF">K435DRAFT_853170</name>
</gene>
<dbReference type="SUPFAM" id="SSF53474">
    <property type="entry name" value="alpha/beta-Hydrolases"/>
    <property type="match status" value="1"/>
</dbReference>
<protein>
    <recommendedName>
        <fullName evidence="1">AB hydrolase-1 domain-containing protein</fullName>
    </recommendedName>
</protein>
<evidence type="ECO:0000313" key="2">
    <source>
        <dbReference type="EMBL" id="THV02055.1"/>
    </source>
</evidence>
<sequence length="390" mass="42022">MSIPQIFSIKMLSLLSPKVSLTALAVGFSVFVSNTVAKTSLNCTEFFVPVNISAQTVELNLGNPHNQSELTSLVTHMTYLNSTIVDEVTVGPSMVNAIYNIWSQLCIPDGFEEDGVIEFTIHGSTENHTYFNFGKESPFNYAEAALKAGHAIFTYDGLGVGNSDKPDGIQEVQIGTETAVAIALVKKLPSLLSFGKVVGVGHAHGSVIMIGMLVERGNLFNATVLTSIAPILFGGTGGIAAMDVKIAAETVPERYQGLESSYVVSGGLTNDQITFYHYPFFDPEVFLDLQSGRGLITLGVLLTLPQNKQALNYTNPLLVVTGDTDYFMCGGNCNVTDGDFPSRPAAVAGLFPAVNDFTVYIPENTGHFVNYHFSAPQTFIFIQQWIGNAF</sequence>
<dbReference type="OrthoDB" id="1743579at2759"/>
<proteinExistence type="predicted"/>
<name>A0A4S8MH98_DENBC</name>
<accession>A0A4S8MH98</accession>
<feature type="domain" description="AB hydrolase-1" evidence="1">
    <location>
        <begin position="121"/>
        <end position="377"/>
    </location>
</feature>
<dbReference type="InterPro" id="IPR000073">
    <property type="entry name" value="AB_hydrolase_1"/>
</dbReference>
<evidence type="ECO:0000313" key="3">
    <source>
        <dbReference type="Proteomes" id="UP000297245"/>
    </source>
</evidence>
<keyword evidence="3" id="KW-1185">Reference proteome</keyword>
<dbReference type="AlphaFoldDB" id="A0A4S8MH98"/>
<reference evidence="2 3" key="1">
    <citation type="journal article" date="2019" name="Nat. Ecol. Evol.">
        <title>Megaphylogeny resolves global patterns of mushroom evolution.</title>
        <authorList>
            <person name="Varga T."/>
            <person name="Krizsan K."/>
            <person name="Foldi C."/>
            <person name="Dima B."/>
            <person name="Sanchez-Garcia M."/>
            <person name="Sanchez-Ramirez S."/>
            <person name="Szollosi G.J."/>
            <person name="Szarkandi J.G."/>
            <person name="Papp V."/>
            <person name="Albert L."/>
            <person name="Andreopoulos W."/>
            <person name="Angelini C."/>
            <person name="Antonin V."/>
            <person name="Barry K.W."/>
            <person name="Bougher N.L."/>
            <person name="Buchanan P."/>
            <person name="Buyck B."/>
            <person name="Bense V."/>
            <person name="Catcheside P."/>
            <person name="Chovatia M."/>
            <person name="Cooper J."/>
            <person name="Damon W."/>
            <person name="Desjardin D."/>
            <person name="Finy P."/>
            <person name="Geml J."/>
            <person name="Haridas S."/>
            <person name="Hughes K."/>
            <person name="Justo A."/>
            <person name="Karasinski D."/>
            <person name="Kautmanova I."/>
            <person name="Kiss B."/>
            <person name="Kocsube S."/>
            <person name="Kotiranta H."/>
            <person name="LaButti K.M."/>
            <person name="Lechner B.E."/>
            <person name="Liimatainen K."/>
            <person name="Lipzen A."/>
            <person name="Lukacs Z."/>
            <person name="Mihaltcheva S."/>
            <person name="Morgado L.N."/>
            <person name="Niskanen T."/>
            <person name="Noordeloos M.E."/>
            <person name="Ohm R.A."/>
            <person name="Ortiz-Santana B."/>
            <person name="Ovrebo C."/>
            <person name="Racz N."/>
            <person name="Riley R."/>
            <person name="Savchenko A."/>
            <person name="Shiryaev A."/>
            <person name="Soop K."/>
            <person name="Spirin V."/>
            <person name="Szebenyi C."/>
            <person name="Tomsovsky M."/>
            <person name="Tulloss R.E."/>
            <person name="Uehling J."/>
            <person name="Grigoriev I.V."/>
            <person name="Vagvolgyi C."/>
            <person name="Papp T."/>
            <person name="Martin F.M."/>
            <person name="Miettinen O."/>
            <person name="Hibbett D.S."/>
            <person name="Nagy L.G."/>
        </authorList>
    </citation>
    <scope>NUCLEOTIDE SEQUENCE [LARGE SCALE GENOMIC DNA]</scope>
    <source>
        <strain evidence="2 3">CBS 962.96</strain>
    </source>
</reference>
<dbReference type="Pfam" id="PF12697">
    <property type="entry name" value="Abhydrolase_6"/>
    <property type="match status" value="1"/>
</dbReference>
<dbReference type="Proteomes" id="UP000297245">
    <property type="component" value="Unassembled WGS sequence"/>
</dbReference>
<dbReference type="Gene3D" id="3.40.50.1820">
    <property type="entry name" value="alpha/beta hydrolase"/>
    <property type="match status" value="1"/>
</dbReference>
<dbReference type="EMBL" id="ML179081">
    <property type="protein sequence ID" value="THV02055.1"/>
    <property type="molecule type" value="Genomic_DNA"/>
</dbReference>
<dbReference type="InterPro" id="IPR029058">
    <property type="entry name" value="AB_hydrolase_fold"/>
</dbReference>
<evidence type="ECO:0000259" key="1">
    <source>
        <dbReference type="Pfam" id="PF12697"/>
    </source>
</evidence>